<keyword evidence="2" id="KW-1185">Reference proteome</keyword>
<dbReference type="Pfam" id="PF11848">
    <property type="entry name" value="DUF3368"/>
    <property type="match status" value="1"/>
</dbReference>
<organism evidence="1 2">
    <name type="scientific">Aquibacillus salsiterrae</name>
    <dbReference type="NCBI Taxonomy" id="2950439"/>
    <lineage>
        <taxon>Bacteria</taxon>
        <taxon>Bacillati</taxon>
        <taxon>Bacillota</taxon>
        <taxon>Bacilli</taxon>
        <taxon>Bacillales</taxon>
        <taxon>Bacillaceae</taxon>
        <taxon>Aquibacillus</taxon>
    </lineage>
</organism>
<evidence type="ECO:0000313" key="1">
    <source>
        <dbReference type="EMBL" id="MDC3416823.1"/>
    </source>
</evidence>
<protein>
    <submittedName>
        <fullName evidence="1">DUF3368 domain-containing protein</fullName>
    </submittedName>
</protein>
<comment type="caution">
    <text evidence="1">The sequence shown here is derived from an EMBL/GenBank/DDBJ whole genome shotgun (WGS) entry which is preliminary data.</text>
</comment>
<name>A0A9X3WDP6_9BACI</name>
<dbReference type="InterPro" id="IPR021799">
    <property type="entry name" value="PIN-like_prokaryotic"/>
</dbReference>
<proteinExistence type="predicted"/>
<accession>A0A9X3WDP6</accession>
<dbReference type="EMBL" id="JAMQKC010000004">
    <property type="protein sequence ID" value="MDC3416823.1"/>
    <property type="molecule type" value="Genomic_DNA"/>
</dbReference>
<dbReference type="Proteomes" id="UP001145069">
    <property type="component" value="Unassembled WGS sequence"/>
</dbReference>
<sequence>MKAICNTSPIIGLSIIGRLDLLWELFDIYIPQEVYNEIVNEGSEQAIGKQELRNAVAKGFIKVHEVKDQGFIVKSYGRLHKGELEVIVGAKELDASIVIIDEKSARNFAETLMLKPIGLLGILKLAKQKEIINEIKPLIQLLILKKFRISKKLISQLLKEVGEN</sequence>
<dbReference type="PANTHER" id="PTHR39550:SF1">
    <property type="entry name" value="SLL0658 PROTEIN"/>
    <property type="match status" value="1"/>
</dbReference>
<gene>
    <name evidence="1" type="ORF">NC799_07805</name>
</gene>
<dbReference type="PANTHER" id="PTHR39550">
    <property type="entry name" value="SLL0658 PROTEIN"/>
    <property type="match status" value="1"/>
</dbReference>
<dbReference type="RefSeq" id="WP_272445845.1">
    <property type="nucleotide sequence ID" value="NZ_JAMQKC010000004.1"/>
</dbReference>
<dbReference type="AlphaFoldDB" id="A0A9X3WDP6"/>
<reference evidence="1" key="1">
    <citation type="submission" date="2022-06" db="EMBL/GenBank/DDBJ databases">
        <title>Aquibacillus sp. a new bacterium isolated from soil saline samples.</title>
        <authorList>
            <person name="Galisteo C."/>
            <person name="De La Haba R."/>
            <person name="Sanchez-Porro C."/>
            <person name="Ventosa A."/>
        </authorList>
    </citation>
    <scope>NUCLEOTIDE SEQUENCE</scope>
    <source>
        <strain evidence="1">3ASR75-54</strain>
    </source>
</reference>
<evidence type="ECO:0000313" key="2">
    <source>
        <dbReference type="Proteomes" id="UP001145069"/>
    </source>
</evidence>